<feature type="region of interest" description="Disordered" evidence="2">
    <location>
        <begin position="481"/>
        <end position="501"/>
    </location>
</feature>
<gene>
    <name evidence="4" type="ORF">Pmani_028301</name>
</gene>
<dbReference type="PANTHER" id="PTHR12619:SF5">
    <property type="entry name" value="TRANSCRIPTION FACTOR RFX4"/>
    <property type="match status" value="1"/>
</dbReference>
<feature type="region of interest" description="Disordered" evidence="2">
    <location>
        <begin position="879"/>
        <end position="915"/>
    </location>
</feature>
<dbReference type="EMBL" id="JAWZYT010003243">
    <property type="protein sequence ID" value="KAK4299415.1"/>
    <property type="molecule type" value="Genomic_DNA"/>
</dbReference>
<dbReference type="PROSITE" id="PS51526">
    <property type="entry name" value="RFX_DBD"/>
    <property type="match status" value="1"/>
</dbReference>
<dbReference type="Proteomes" id="UP001292094">
    <property type="component" value="Unassembled WGS sequence"/>
</dbReference>
<dbReference type="AlphaFoldDB" id="A0AAE1NZS2"/>
<dbReference type="Pfam" id="PF02257">
    <property type="entry name" value="RFX_DNA_binding"/>
    <property type="match status" value="5"/>
</dbReference>
<feature type="compositionally biased region" description="Polar residues" evidence="2">
    <location>
        <begin position="249"/>
        <end position="261"/>
    </location>
</feature>
<feature type="region of interest" description="Disordered" evidence="2">
    <location>
        <begin position="742"/>
        <end position="809"/>
    </location>
</feature>
<feature type="domain" description="RFX-type winged-helix" evidence="3">
    <location>
        <begin position="20"/>
        <end position="95"/>
    </location>
</feature>
<dbReference type="SUPFAM" id="SSF46785">
    <property type="entry name" value="Winged helix' DNA-binding domain"/>
    <property type="match status" value="4"/>
</dbReference>
<feature type="compositionally biased region" description="Acidic residues" evidence="2">
    <location>
        <begin position="233"/>
        <end position="244"/>
    </location>
</feature>
<evidence type="ECO:0000256" key="2">
    <source>
        <dbReference type="SAM" id="MobiDB-lite"/>
    </source>
</evidence>
<feature type="region of interest" description="Disordered" evidence="2">
    <location>
        <begin position="320"/>
        <end position="339"/>
    </location>
</feature>
<feature type="compositionally biased region" description="Polar residues" evidence="2">
    <location>
        <begin position="839"/>
        <end position="854"/>
    </location>
</feature>
<evidence type="ECO:0000313" key="5">
    <source>
        <dbReference type="Proteomes" id="UP001292094"/>
    </source>
</evidence>
<feature type="region of interest" description="Disordered" evidence="2">
    <location>
        <begin position="98"/>
        <end position="122"/>
    </location>
</feature>
<evidence type="ECO:0000313" key="4">
    <source>
        <dbReference type="EMBL" id="KAK4299415.1"/>
    </source>
</evidence>
<keyword evidence="1" id="KW-0238">DNA-binding</keyword>
<keyword evidence="5" id="KW-1185">Reference proteome</keyword>
<feature type="compositionally biased region" description="Polar residues" evidence="2">
    <location>
        <begin position="756"/>
        <end position="769"/>
    </location>
</feature>
<dbReference type="GO" id="GO:0000981">
    <property type="term" value="F:DNA-binding transcription factor activity, RNA polymerase II-specific"/>
    <property type="evidence" value="ECO:0007669"/>
    <property type="project" value="TreeGrafter"/>
</dbReference>
<dbReference type="InterPro" id="IPR036388">
    <property type="entry name" value="WH-like_DNA-bd_sf"/>
</dbReference>
<dbReference type="InterPro" id="IPR039779">
    <property type="entry name" value="RFX-like"/>
</dbReference>
<reference evidence="4" key="1">
    <citation type="submission" date="2023-11" db="EMBL/GenBank/DDBJ databases">
        <title>Genome assemblies of two species of porcelain crab, Petrolisthes cinctipes and Petrolisthes manimaculis (Anomura: Porcellanidae).</title>
        <authorList>
            <person name="Angst P."/>
        </authorList>
    </citation>
    <scope>NUCLEOTIDE SEQUENCE</scope>
    <source>
        <strain evidence="4">PB745_02</strain>
        <tissue evidence="4">Gill</tissue>
    </source>
</reference>
<feature type="region of interest" description="Disordered" evidence="2">
    <location>
        <begin position="827"/>
        <end position="856"/>
    </location>
</feature>
<dbReference type="InterPro" id="IPR036390">
    <property type="entry name" value="WH_DNA-bd_sf"/>
</dbReference>
<proteinExistence type="predicted"/>
<comment type="caution">
    <text evidence="4">The sequence shown here is derived from an EMBL/GenBank/DDBJ whole genome shotgun (WGS) entry which is preliminary data.</text>
</comment>
<evidence type="ECO:0000256" key="1">
    <source>
        <dbReference type="ARBA" id="ARBA00023125"/>
    </source>
</evidence>
<dbReference type="Gene3D" id="1.10.10.10">
    <property type="entry name" value="Winged helix-like DNA-binding domain superfamily/Winged helix DNA-binding domain"/>
    <property type="match status" value="5"/>
</dbReference>
<feature type="region of interest" description="Disordered" evidence="2">
    <location>
        <begin position="229"/>
        <end position="264"/>
    </location>
</feature>
<sequence>MVSRVGRPGGGTMAQHCAQAKTWVKTHYERHMDGVVAKSVMYKHYEDYCRSLGRNIMETSIFGRVVKSVFPDVTIRRLGGRDNLKYYYCGIQAKETSPHAEDNATTTRPKRRLRKREPPTDKGDVHRCLLWLHKNYCVSSDASTQRSDVYDRYVLECAGGAVEPLSMQHFDMVLSHTFPVRTRRGPANRNNHHKFYFGLQERPAPLPLDTVPPDLMGSVENMYVNGKLCYREDPDDDEEDEDDDLSCRSPVSDTSDSSLRDSYTPLGAEAMSHSYYIKTEPVDYSLHRLQLKDEPLDEDYPIVKEEPLPLDLHIPRPQMEEEENMRSSPPTQPKQRKIYKPRFHWQEENEEEEDEDDHSPGSYIQLGWEPEVRQWLSVTLRNSPGACVNRDHLYAAYQQQCHESGTTALPMSVIDKVMFNLFPGVTTELQPQMVTTFYRGVRMAQESPLYGRVEEIVQQGPLHPRLYHEPPASYHSYLHPASPGLHQQSSMDLSPPRAAAPRVSPISLHDEEIVGEEQWGDDYPAGAGAGAVAGPTVEQEDQGTPEVMRDGKYYLMMWLTNNFESVPDSCVLKADAYHHYEKYAKSIRQTPFEMNVFGKIVRKVFPKVSIRRLGGRIKPQYHYCGIAVKSTSELYHHMSGKDPAQRSRKKEIATDNHCAEVVIDWLRSNYVGGNERIIMKSAVFTSYCEYCKSINENPVTLNYFGKLVKHCFPNVEVRKCGGRTEPTWNYFGLVPRGPRPPATNPVPISLSDPSRHSSPVTSHYGSPSMLQAVMGQQAGLAHSPMLSRRSPFPASPGESGLEAYVGGDPMASHYPSEELRRRVLVSPYEPGDVPPDTLYSRSPGDTSAQYSRSPGNVIMCRSPGDPHYCHSPHHLDADPLHPLDGDGAGPHSPADVLYSHSPSVSPGARPRNTMMEGSSLVGMSTWNDLRLALEAGCDL</sequence>
<organism evidence="4 5">
    <name type="scientific">Petrolisthes manimaculis</name>
    <dbReference type="NCBI Taxonomy" id="1843537"/>
    <lineage>
        <taxon>Eukaryota</taxon>
        <taxon>Metazoa</taxon>
        <taxon>Ecdysozoa</taxon>
        <taxon>Arthropoda</taxon>
        <taxon>Crustacea</taxon>
        <taxon>Multicrustacea</taxon>
        <taxon>Malacostraca</taxon>
        <taxon>Eumalacostraca</taxon>
        <taxon>Eucarida</taxon>
        <taxon>Decapoda</taxon>
        <taxon>Pleocyemata</taxon>
        <taxon>Anomura</taxon>
        <taxon>Galatheoidea</taxon>
        <taxon>Porcellanidae</taxon>
        <taxon>Petrolisthes</taxon>
    </lineage>
</organism>
<evidence type="ECO:0000259" key="3">
    <source>
        <dbReference type="PROSITE" id="PS51526"/>
    </source>
</evidence>
<dbReference type="PANTHER" id="PTHR12619">
    <property type="entry name" value="RFX TRANSCRIPTION FACTOR FAMILY"/>
    <property type="match status" value="1"/>
</dbReference>
<name>A0AAE1NZS2_9EUCA</name>
<accession>A0AAE1NZS2</accession>
<dbReference type="GO" id="GO:0000978">
    <property type="term" value="F:RNA polymerase II cis-regulatory region sequence-specific DNA binding"/>
    <property type="evidence" value="ECO:0007669"/>
    <property type="project" value="TreeGrafter"/>
</dbReference>
<protein>
    <recommendedName>
        <fullName evidence="3">RFX-type winged-helix domain-containing protein</fullName>
    </recommendedName>
</protein>
<dbReference type="InterPro" id="IPR003150">
    <property type="entry name" value="DNA-bd_RFX"/>
</dbReference>